<dbReference type="EMBL" id="JABCUR010000002">
    <property type="protein sequence ID" value="NMW64618.1"/>
    <property type="molecule type" value="Genomic_DNA"/>
</dbReference>
<sequence>MDFLDVISVVGSIAAVLGAAFSWWYANLSRKARVEAERSADQAERTVEGIEAIAESLRKPPLEAVWNGSMVTLINRSKLPLEDLELVNRDAFARIDFEDGISLAPGESVDVLIACRFGARPAQISVRTGGVVYGIVIPSGV</sequence>
<organism evidence="2 3">
    <name type="scientific">Mobiluncus mulieris</name>
    <dbReference type="NCBI Taxonomy" id="2052"/>
    <lineage>
        <taxon>Bacteria</taxon>
        <taxon>Bacillati</taxon>
        <taxon>Actinomycetota</taxon>
        <taxon>Actinomycetes</taxon>
        <taxon>Actinomycetales</taxon>
        <taxon>Actinomycetaceae</taxon>
        <taxon>Mobiluncus</taxon>
    </lineage>
</organism>
<dbReference type="AlphaFoldDB" id="A0A7Y0U1B5"/>
<dbReference type="Proteomes" id="UP000578252">
    <property type="component" value="Unassembled WGS sequence"/>
</dbReference>
<keyword evidence="1" id="KW-0472">Membrane</keyword>
<accession>A0A7Y0U1B5</accession>
<feature type="transmembrane region" description="Helical" evidence="1">
    <location>
        <begin position="6"/>
        <end position="26"/>
    </location>
</feature>
<dbReference type="RefSeq" id="WP_169771651.1">
    <property type="nucleotide sequence ID" value="NZ_JABCUR010000002.1"/>
</dbReference>
<evidence type="ECO:0000256" key="1">
    <source>
        <dbReference type="SAM" id="Phobius"/>
    </source>
</evidence>
<protein>
    <submittedName>
        <fullName evidence="2">Uncharacterized protein</fullName>
    </submittedName>
</protein>
<comment type="caution">
    <text evidence="2">The sequence shown here is derived from an EMBL/GenBank/DDBJ whole genome shotgun (WGS) entry which is preliminary data.</text>
</comment>
<evidence type="ECO:0000313" key="3">
    <source>
        <dbReference type="Proteomes" id="UP000578252"/>
    </source>
</evidence>
<proteinExistence type="predicted"/>
<name>A0A7Y0U1B5_9ACTO</name>
<gene>
    <name evidence="2" type="ORF">HHJ78_03510</name>
</gene>
<keyword evidence="1" id="KW-0812">Transmembrane</keyword>
<evidence type="ECO:0000313" key="2">
    <source>
        <dbReference type="EMBL" id="NMW64618.1"/>
    </source>
</evidence>
<reference evidence="2 3" key="1">
    <citation type="submission" date="2020-04" db="EMBL/GenBank/DDBJ databases">
        <title>Antimicrobial susceptibility and clonality of vaginal-derived multi-drug resistant Mobiluncus isolates in China.</title>
        <authorList>
            <person name="Zhang X."/>
        </authorList>
    </citation>
    <scope>NUCLEOTIDE SEQUENCE [LARGE SCALE GENOMIC DNA]</scope>
    <source>
        <strain evidence="2 3">13</strain>
    </source>
</reference>
<keyword evidence="1" id="KW-1133">Transmembrane helix</keyword>